<evidence type="ECO:0000259" key="7">
    <source>
        <dbReference type="Pfam" id="PF03807"/>
    </source>
</evidence>
<evidence type="ECO:0000256" key="1">
    <source>
        <dbReference type="ARBA" id="ARBA00005525"/>
    </source>
</evidence>
<keyword evidence="4 6" id="KW-0028">Amino-acid biosynthesis</keyword>
<accession>A0ABV7XDG3</accession>
<keyword evidence="3 4" id="KW-0560">Oxidoreductase</keyword>
<proteinExistence type="inferred from homology"/>
<evidence type="ECO:0000256" key="4">
    <source>
        <dbReference type="HAMAP-Rule" id="MF_01925"/>
    </source>
</evidence>
<feature type="domain" description="Pyrroline-5-carboxylate reductase catalytic N-terminal" evidence="7">
    <location>
        <begin position="14"/>
        <end position="99"/>
    </location>
</feature>
<dbReference type="PANTHER" id="PTHR11645:SF0">
    <property type="entry name" value="PYRROLINE-5-CARBOXYLATE REDUCTASE 3"/>
    <property type="match status" value="1"/>
</dbReference>
<dbReference type="SUPFAM" id="SSF51735">
    <property type="entry name" value="NAD(P)-binding Rossmann-fold domains"/>
    <property type="match status" value="1"/>
</dbReference>
<protein>
    <recommendedName>
        <fullName evidence="4 5">Pyrroline-5-carboxylate reductase</fullName>
        <shortName evidence="4">P5C reductase</shortName>
        <shortName evidence="4">P5CR</shortName>
        <ecNumber evidence="4 5">1.5.1.2</ecNumber>
    </recommendedName>
    <alternativeName>
        <fullName evidence="4">PCA reductase</fullName>
    </alternativeName>
</protein>
<dbReference type="HAMAP" id="MF_01925">
    <property type="entry name" value="P5C_reductase"/>
    <property type="match status" value="1"/>
</dbReference>
<dbReference type="Pfam" id="PF03807">
    <property type="entry name" value="F420_oxidored"/>
    <property type="match status" value="1"/>
</dbReference>
<feature type="domain" description="Pyrroline-5-carboxylate reductase dimerisation" evidence="8">
    <location>
        <begin position="157"/>
        <end position="262"/>
    </location>
</feature>
<keyword evidence="10" id="KW-1185">Reference proteome</keyword>
<evidence type="ECO:0000256" key="2">
    <source>
        <dbReference type="ARBA" id="ARBA00022857"/>
    </source>
</evidence>
<comment type="function">
    <text evidence="4">Catalyzes the reduction of 1-pyrroline-5-carboxylate (PCA) to L-proline.</text>
</comment>
<dbReference type="InterPro" id="IPR008927">
    <property type="entry name" value="6-PGluconate_DH-like_C_sf"/>
</dbReference>
<organism evidence="9 10">
    <name type="scientific">Sphingoaurantiacus capsulatus</name>
    <dbReference type="NCBI Taxonomy" id="1771310"/>
    <lineage>
        <taxon>Bacteria</taxon>
        <taxon>Pseudomonadati</taxon>
        <taxon>Pseudomonadota</taxon>
        <taxon>Alphaproteobacteria</taxon>
        <taxon>Sphingomonadales</taxon>
        <taxon>Sphingosinicellaceae</taxon>
        <taxon>Sphingoaurantiacus</taxon>
    </lineage>
</organism>
<dbReference type="EC" id="1.5.1.2" evidence="4 5"/>
<reference evidence="10" key="1">
    <citation type="journal article" date="2019" name="Int. J. Syst. Evol. Microbiol.">
        <title>The Global Catalogue of Microorganisms (GCM) 10K type strain sequencing project: providing services to taxonomists for standard genome sequencing and annotation.</title>
        <authorList>
            <consortium name="The Broad Institute Genomics Platform"/>
            <consortium name="The Broad Institute Genome Sequencing Center for Infectious Disease"/>
            <person name="Wu L."/>
            <person name="Ma J."/>
        </authorList>
    </citation>
    <scope>NUCLEOTIDE SEQUENCE [LARGE SCALE GENOMIC DNA]</scope>
    <source>
        <strain evidence="10">KCTC 42644</strain>
    </source>
</reference>
<dbReference type="Gene3D" id="3.40.50.720">
    <property type="entry name" value="NAD(P)-binding Rossmann-like Domain"/>
    <property type="match status" value="1"/>
</dbReference>
<dbReference type="PANTHER" id="PTHR11645">
    <property type="entry name" value="PYRROLINE-5-CARBOXYLATE REDUCTASE"/>
    <property type="match status" value="1"/>
</dbReference>
<evidence type="ECO:0000259" key="8">
    <source>
        <dbReference type="Pfam" id="PF14748"/>
    </source>
</evidence>
<comment type="catalytic activity">
    <reaction evidence="4 6">
        <text>L-proline + NADP(+) = (S)-1-pyrroline-5-carboxylate + NADPH + 2 H(+)</text>
        <dbReference type="Rhea" id="RHEA:14109"/>
        <dbReference type="ChEBI" id="CHEBI:15378"/>
        <dbReference type="ChEBI" id="CHEBI:17388"/>
        <dbReference type="ChEBI" id="CHEBI:57783"/>
        <dbReference type="ChEBI" id="CHEBI:58349"/>
        <dbReference type="ChEBI" id="CHEBI:60039"/>
        <dbReference type="EC" id="1.5.1.2"/>
    </reaction>
</comment>
<dbReference type="Proteomes" id="UP001595615">
    <property type="component" value="Unassembled WGS sequence"/>
</dbReference>
<dbReference type="PROSITE" id="PS00521">
    <property type="entry name" value="P5CR"/>
    <property type="match status" value="1"/>
</dbReference>
<dbReference type="PIRSF" id="PIRSF000193">
    <property type="entry name" value="Pyrrol-5-carb_rd"/>
    <property type="match status" value="1"/>
</dbReference>
<dbReference type="InterPro" id="IPR028939">
    <property type="entry name" value="P5C_Rdtase_cat_N"/>
</dbReference>
<gene>
    <name evidence="4 9" type="primary">proC</name>
    <name evidence="9" type="ORF">ACFOMD_12995</name>
</gene>
<dbReference type="InterPro" id="IPR036291">
    <property type="entry name" value="NAD(P)-bd_dom_sf"/>
</dbReference>
<comment type="catalytic activity">
    <reaction evidence="4">
        <text>L-proline + NAD(+) = (S)-1-pyrroline-5-carboxylate + NADH + 2 H(+)</text>
        <dbReference type="Rhea" id="RHEA:14105"/>
        <dbReference type="ChEBI" id="CHEBI:15378"/>
        <dbReference type="ChEBI" id="CHEBI:17388"/>
        <dbReference type="ChEBI" id="CHEBI:57540"/>
        <dbReference type="ChEBI" id="CHEBI:57945"/>
        <dbReference type="ChEBI" id="CHEBI:60039"/>
        <dbReference type="EC" id="1.5.1.2"/>
    </reaction>
</comment>
<dbReference type="Gene3D" id="1.10.3730.10">
    <property type="entry name" value="ProC C-terminal domain-like"/>
    <property type="match status" value="1"/>
</dbReference>
<comment type="similarity">
    <text evidence="1 4 6">Belongs to the pyrroline-5-carboxylate reductase family.</text>
</comment>
<comment type="subcellular location">
    <subcellularLocation>
        <location evidence="4">Cytoplasm</location>
    </subcellularLocation>
</comment>
<dbReference type="SUPFAM" id="SSF48179">
    <property type="entry name" value="6-phosphogluconate dehydrogenase C-terminal domain-like"/>
    <property type="match status" value="1"/>
</dbReference>
<comment type="pathway">
    <text evidence="4 6">Amino-acid biosynthesis; L-proline biosynthesis; L-proline from L-glutamate 5-semialdehyde: step 1/1.</text>
</comment>
<dbReference type="NCBIfam" id="TIGR00112">
    <property type="entry name" value="proC"/>
    <property type="match status" value="1"/>
</dbReference>
<evidence type="ECO:0000313" key="9">
    <source>
        <dbReference type="EMBL" id="MFC3713495.1"/>
    </source>
</evidence>
<dbReference type="Pfam" id="PF14748">
    <property type="entry name" value="P5CR_dimer"/>
    <property type="match status" value="1"/>
</dbReference>
<evidence type="ECO:0000256" key="3">
    <source>
        <dbReference type="ARBA" id="ARBA00023002"/>
    </source>
</evidence>
<dbReference type="InterPro" id="IPR000304">
    <property type="entry name" value="Pyrroline-COOH_reductase"/>
</dbReference>
<comment type="caution">
    <text evidence="9">The sequence shown here is derived from an EMBL/GenBank/DDBJ whole genome shotgun (WGS) entry which is preliminary data.</text>
</comment>
<dbReference type="RefSeq" id="WP_380862042.1">
    <property type="nucleotide sequence ID" value="NZ_JBHRXV010000011.1"/>
</dbReference>
<dbReference type="InterPro" id="IPR053790">
    <property type="entry name" value="P5CR-like_CS"/>
</dbReference>
<dbReference type="GO" id="GO:0004735">
    <property type="term" value="F:pyrroline-5-carboxylate reductase activity"/>
    <property type="evidence" value="ECO:0007669"/>
    <property type="project" value="UniProtKB-EC"/>
</dbReference>
<evidence type="ECO:0000256" key="5">
    <source>
        <dbReference type="NCBIfam" id="TIGR00112"/>
    </source>
</evidence>
<dbReference type="EMBL" id="JBHRXV010000011">
    <property type="protein sequence ID" value="MFC3713495.1"/>
    <property type="molecule type" value="Genomic_DNA"/>
</dbReference>
<dbReference type="InterPro" id="IPR029036">
    <property type="entry name" value="P5CR_dimer"/>
</dbReference>
<evidence type="ECO:0000256" key="6">
    <source>
        <dbReference type="RuleBase" id="RU003903"/>
    </source>
</evidence>
<name>A0ABV7XDG3_9SPHN</name>
<sequence length="280" mass="27807">MDAPRLDRIGTLWVVGCGNMGSALLTRWIACGVDPEHVVVIDPGAKDVPAGIRVVATAAEAGRAPDIVLLAIKPQLLAEVAPTLTAHFDNPLILSILAGARLATLGSLSLRVIRAMPNTPARIGEGTTVLCGGVPEDRGFAEALMATAGAVHWIDDESLFDAVTGVSGSGPAYVFRFIEALAAAATAAGLPAETAQALALETVTGAAALAALRESSPAELRKQVTSPNGTTAAGLAVLDGDGSLTALLAETVAAAAARSAELASAASPAIPGSSAGPAAG</sequence>
<keyword evidence="4 6" id="KW-0641">Proline biosynthesis</keyword>
<keyword evidence="2 4" id="KW-0521">NADP</keyword>
<keyword evidence="4" id="KW-0963">Cytoplasm</keyword>
<evidence type="ECO:0000313" key="10">
    <source>
        <dbReference type="Proteomes" id="UP001595615"/>
    </source>
</evidence>